<dbReference type="InterPro" id="IPR001207">
    <property type="entry name" value="Transposase_mutator"/>
</dbReference>
<keyword evidence="6" id="KW-0814">Transposable element</keyword>
<dbReference type="PANTHER" id="PTHR33217:SF9">
    <property type="entry name" value="MUTATOR FAMILY TRANSPOSASE"/>
    <property type="match status" value="1"/>
</dbReference>
<gene>
    <name evidence="7" type="ORF">TL08_24255</name>
</gene>
<dbReference type="Proteomes" id="UP000095210">
    <property type="component" value="Chromosome"/>
</dbReference>
<keyword evidence="5 6" id="KW-0233">DNA recombination</keyword>
<keyword evidence="3 6" id="KW-0815">Transposition</keyword>
<dbReference type="EMBL" id="CP014859">
    <property type="protein sequence ID" value="AOS65629.1"/>
    <property type="molecule type" value="Genomic_DNA"/>
</dbReference>
<evidence type="ECO:0000256" key="2">
    <source>
        <dbReference type="ARBA" id="ARBA00010961"/>
    </source>
</evidence>
<dbReference type="AlphaFoldDB" id="A0AAC9HU53"/>
<dbReference type="GO" id="GO:0004803">
    <property type="term" value="F:transposase activity"/>
    <property type="evidence" value="ECO:0007669"/>
    <property type="project" value="UniProtKB-UniRule"/>
</dbReference>
<comment type="function">
    <text evidence="1 6">Required for the transposition of the insertion element.</text>
</comment>
<keyword evidence="8" id="KW-1185">Reference proteome</keyword>
<evidence type="ECO:0000256" key="1">
    <source>
        <dbReference type="ARBA" id="ARBA00002190"/>
    </source>
</evidence>
<comment type="similarity">
    <text evidence="2 6">Belongs to the transposase mutator family.</text>
</comment>
<dbReference type="GO" id="GO:0003677">
    <property type="term" value="F:DNA binding"/>
    <property type="evidence" value="ECO:0007669"/>
    <property type="project" value="UniProtKB-UniRule"/>
</dbReference>
<protein>
    <recommendedName>
        <fullName evidence="6">Mutator family transposase</fullName>
    </recommendedName>
</protein>
<evidence type="ECO:0000313" key="7">
    <source>
        <dbReference type="EMBL" id="AOS65629.1"/>
    </source>
</evidence>
<evidence type="ECO:0000256" key="3">
    <source>
        <dbReference type="ARBA" id="ARBA00022578"/>
    </source>
</evidence>
<dbReference type="GO" id="GO:0006313">
    <property type="term" value="P:DNA transposition"/>
    <property type="evidence" value="ECO:0007669"/>
    <property type="project" value="UniProtKB-UniRule"/>
</dbReference>
<sequence length="146" mass="15983">MHAVSPADERLRRPAHGRAYRRTGCAVHRLHRHALDAARAFEAAYGAKFPKATAKITDDIKALLAVYDLPAEHWTQLRTTNSIESIFTTVRHRTKNTRQIGAAPPQSAVFAAPYLATIVSTASSTTWAIEASSGDQSMSSIRGQRT</sequence>
<dbReference type="Pfam" id="PF00872">
    <property type="entry name" value="Transposase_mut"/>
    <property type="match status" value="1"/>
</dbReference>
<accession>A0AAC9HU53</accession>
<organism evidence="7 8">
    <name type="scientific">Actinoalloteichus hymeniacidonis</name>
    <dbReference type="NCBI Taxonomy" id="340345"/>
    <lineage>
        <taxon>Bacteria</taxon>
        <taxon>Bacillati</taxon>
        <taxon>Actinomycetota</taxon>
        <taxon>Actinomycetes</taxon>
        <taxon>Pseudonocardiales</taxon>
        <taxon>Pseudonocardiaceae</taxon>
        <taxon>Actinoalloteichus</taxon>
    </lineage>
</organism>
<evidence type="ECO:0000256" key="5">
    <source>
        <dbReference type="ARBA" id="ARBA00023172"/>
    </source>
</evidence>
<evidence type="ECO:0000256" key="6">
    <source>
        <dbReference type="RuleBase" id="RU365089"/>
    </source>
</evidence>
<evidence type="ECO:0000256" key="4">
    <source>
        <dbReference type="ARBA" id="ARBA00023125"/>
    </source>
</evidence>
<keyword evidence="4 6" id="KW-0238">DNA-binding</keyword>
<reference evidence="8" key="1">
    <citation type="submission" date="2016-03" db="EMBL/GenBank/DDBJ databases">
        <title>Complete genome sequence of the type strain Actinoalloteichus hymeniacidonis DSM 45092.</title>
        <authorList>
            <person name="Schaffert L."/>
            <person name="Albersmeier A."/>
            <person name="Winkler A."/>
            <person name="Kalinowski J."/>
            <person name="Zotchev S."/>
            <person name="Ruckert C."/>
        </authorList>
    </citation>
    <scope>NUCLEOTIDE SEQUENCE [LARGE SCALE GENOMIC DNA]</scope>
    <source>
        <strain evidence="8">HPA177(T) (DSM 45092(T))</strain>
    </source>
</reference>
<dbReference type="KEGG" id="ahm:TL08_24255"/>
<proteinExistence type="inferred from homology"/>
<evidence type="ECO:0000313" key="8">
    <source>
        <dbReference type="Proteomes" id="UP000095210"/>
    </source>
</evidence>
<dbReference type="PANTHER" id="PTHR33217">
    <property type="entry name" value="TRANSPOSASE FOR INSERTION SEQUENCE ELEMENT IS1081"/>
    <property type="match status" value="1"/>
</dbReference>
<name>A0AAC9HU53_9PSEU</name>